<keyword evidence="3 7" id="KW-0808">Transferase</keyword>
<keyword evidence="5" id="KW-0012">Acyltransferase</keyword>
<accession>A0A0E3Q0I7</accession>
<dbReference type="PANTHER" id="PTHR43300">
    <property type="entry name" value="ACETYLTRANSFERASE"/>
    <property type="match status" value="1"/>
</dbReference>
<gene>
    <name evidence="7" type="ORF">MSMAW_2532</name>
</gene>
<dbReference type="SUPFAM" id="SSF51161">
    <property type="entry name" value="Trimeric LpxA-like enzymes"/>
    <property type="match status" value="1"/>
</dbReference>
<dbReference type="EC" id="2.3.1.28" evidence="1"/>
<dbReference type="InterPro" id="IPR050179">
    <property type="entry name" value="Trans_hexapeptide_repeat"/>
</dbReference>
<comment type="catalytic activity">
    <reaction evidence="6">
        <text>chloramphenicol + acetyl-CoA = chloramphenicol 3-acetate + CoA</text>
        <dbReference type="Rhea" id="RHEA:18421"/>
        <dbReference type="ChEBI" id="CHEBI:16730"/>
        <dbReference type="ChEBI" id="CHEBI:17698"/>
        <dbReference type="ChEBI" id="CHEBI:57287"/>
        <dbReference type="ChEBI" id="CHEBI:57288"/>
        <dbReference type="EC" id="2.3.1.28"/>
    </reaction>
</comment>
<evidence type="ECO:0000256" key="6">
    <source>
        <dbReference type="ARBA" id="ARBA00047633"/>
    </source>
</evidence>
<dbReference type="RefSeq" id="WP_052716883.1">
    <property type="nucleotide sequence ID" value="NZ_CP009509.1"/>
</dbReference>
<evidence type="ECO:0000256" key="5">
    <source>
        <dbReference type="ARBA" id="ARBA00023315"/>
    </source>
</evidence>
<dbReference type="PANTHER" id="PTHR43300:SF12">
    <property type="entry name" value="CHLORAMPHENICOL ACETYLTRANSFERASE"/>
    <property type="match status" value="1"/>
</dbReference>
<dbReference type="InterPro" id="IPR018357">
    <property type="entry name" value="Hexapep_transf_CS"/>
</dbReference>
<keyword evidence="4" id="KW-0046">Antibiotic resistance</keyword>
<evidence type="ECO:0000256" key="3">
    <source>
        <dbReference type="ARBA" id="ARBA00022679"/>
    </source>
</evidence>
<dbReference type="InterPro" id="IPR001451">
    <property type="entry name" value="Hexapep"/>
</dbReference>
<dbReference type="InterPro" id="IPR011004">
    <property type="entry name" value="Trimer_LpxA-like_sf"/>
</dbReference>
<dbReference type="PROSITE" id="PS00101">
    <property type="entry name" value="HEXAPEP_TRANSFERASES"/>
    <property type="match status" value="1"/>
</dbReference>
<organism evidence="7 8">
    <name type="scientific">Methanosarcina mazei WWM610</name>
    <dbReference type="NCBI Taxonomy" id="1434117"/>
    <lineage>
        <taxon>Archaea</taxon>
        <taxon>Methanobacteriati</taxon>
        <taxon>Methanobacteriota</taxon>
        <taxon>Stenosarchaea group</taxon>
        <taxon>Methanomicrobia</taxon>
        <taxon>Methanosarcinales</taxon>
        <taxon>Methanosarcinaceae</taxon>
        <taxon>Methanosarcina</taxon>
    </lineage>
</organism>
<protein>
    <recommendedName>
        <fullName evidence="2">Chloramphenicol acetyltransferase</fullName>
        <ecNumber evidence="1">2.3.1.28</ecNumber>
    </recommendedName>
</protein>
<proteinExistence type="predicted"/>
<dbReference type="HOGENOM" id="CLU_051638_8_1_2"/>
<reference evidence="7 8" key="1">
    <citation type="submission" date="2014-07" db="EMBL/GenBank/DDBJ databases">
        <title>Methanogenic archaea and the global carbon cycle.</title>
        <authorList>
            <person name="Henriksen J.R."/>
            <person name="Luke J."/>
            <person name="Reinhart S."/>
            <person name="Benedict M.N."/>
            <person name="Youngblut N.D."/>
            <person name="Metcalf M.E."/>
            <person name="Whitaker R.J."/>
            <person name="Metcalf W.W."/>
        </authorList>
    </citation>
    <scope>NUCLEOTIDE SEQUENCE [LARGE SCALE GENOMIC DNA]</scope>
    <source>
        <strain evidence="7 8">WWM610</strain>
    </source>
</reference>
<evidence type="ECO:0000256" key="1">
    <source>
        <dbReference type="ARBA" id="ARBA00013235"/>
    </source>
</evidence>
<evidence type="ECO:0000256" key="4">
    <source>
        <dbReference type="ARBA" id="ARBA00023251"/>
    </source>
</evidence>
<dbReference type="Pfam" id="PF00132">
    <property type="entry name" value="Hexapep"/>
    <property type="match status" value="1"/>
</dbReference>
<dbReference type="Gene3D" id="2.160.10.10">
    <property type="entry name" value="Hexapeptide repeat proteins"/>
    <property type="match status" value="1"/>
</dbReference>
<dbReference type="AlphaFoldDB" id="A0A0E3Q0I7"/>
<dbReference type="GO" id="GO:0016740">
    <property type="term" value="F:transferase activity"/>
    <property type="evidence" value="ECO:0007669"/>
    <property type="project" value="UniProtKB-KW"/>
</dbReference>
<evidence type="ECO:0000313" key="7">
    <source>
        <dbReference type="EMBL" id="AKB41523.1"/>
    </source>
</evidence>
<dbReference type="GeneID" id="24852292"/>
<evidence type="ECO:0000313" key="8">
    <source>
        <dbReference type="Proteomes" id="UP000033058"/>
    </source>
</evidence>
<dbReference type="PATRIC" id="fig|1434117.4.peg.3219"/>
<name>A0A0E3Q0I7_METMZ</name>
<evidence type="ECO:0000256" key="2">
    <source>
        <dbReference type="ARBA" id="ARBA00020291"/>
    </source>
</evidence>
<dbReference type="EMBL" id="CP009509">
    <property type="protein sequence ID" value="AKB41523.1"/>
    <property type="molecule type" value="Genomic_DNA"/>
</dbReference>
<dbReference type="CDD" id="cd04647">
    <property type="entry name" value="LbH_MAT_like"/>
    <property type="match status" value="1"/>
</dbReference>
<sequence>MEIPKELTTQNNMFSHYAVAFGKYGDNVTIYPTAKIIKPEVIKISDNSVIDDFTFIYGGKGITIGRNVHIASFVSITGGGELVMEDYSVLACGARILTGTDTYHGGKRMNSTLPLTQRNVVRGKVYIGKDAFVGTNVVVHPNVTIGEGAIIGSNSLVLKDIDPWTINVGSPCKRIGQRPKIQEKI</sequence>
<dbReference type="Proteomes" id="UP000033058">
    <property type="component" value="Chromosome"/>
</dbReference>